<name>A0A9R1XPF7_LACSA</name>
<proteinExistence type="predicted"/>
<dbReference type="Proteomes" id="UP000235145">
    <property type="component" value="Unassembled WGS sequence"/>
</dbReference>
<gene>
    <name evidence="1" type="ORF">LSAT_V11C200099510</name>
</gene>
<sequence>MVEIFKGLKSKLYVLYVFCDVYWFKSNYKIWIMETSPNSSTVGSSIPGVIPWAFTYPRMRCLHATNYERILDVIRIYSLNVTFGT</sequence>
<reference evidence="1 2" key="1">
    <citation type="journal article" date="2017" name="Nat. Commun.">
        <title>Genome assembly with in vitro proximity ligation data and whole-genome triplication in lettuce.</title>
        <authorList>
            <person name="Reyes-Chin-Wo S."/>
            <person name="Wang Z."/>
            <person name="Yang X."/>
            <person name="Kozik A."/>
            <person name="Arikit S."/>
            <person name="Song C."/>
            <person name="Xia L."/>
            <person name="Froenicke L."/>
            <person name="Lavelle D.O."/>
            <person name="Truco M.J."/>
            <person name="Xia R."/>
            <person name="Zhu S."/>
            <person name="Xu C."/>
            <person name="Xu H."/>
            <person name="Xu X."/>
            <person name="Cox K."/>
            <person name="Korf I."/>
            <person name="Meyers B.C."/>
            <person name="Michelmore R.W."/>
        </authorList>
    </citation>
    <scope>NUCLEOTIDE SEQUENCE [LARGE SCALE GENOMIC DNA]</scope>
    <source>
        <strain evidence="2">cv. Salinas</strain>
        <tissue evidence="1">Seedlings</tissue>
    </source>
</reference>
<evidence type="ECO:0000313" key="1">
    <source>
        <dbReference type="EMBL" id="KAJ0220806.1"/>
    </source>
</evidence>
<protein>
    <submittedName>
        <fullName evidence="1">Uncharacterized protein</fullName>
    </submittedName>
</protein>
<dbReference type="AlphaFoldDB" id="A0A9R1XPF7"/>
<comment type="caution">
    <text evidence="1">The sequence shown here is derived from an EMBL/GenBank/DDBJ whole genome shotgun (WGS) entry which is preliminary data.</text>
</comment>
<keyword evidence="2" id="KW-1185">Reference proteome</keyword>
<accession>A0A9R1XPF7</accession>
<organism evidence="1 2">
    <name type="scientific">Lactuca sativa</name>
    <name type="common">Garden lettuce</name>
    <dbReference type="NCBI Taxonomy" id="4236"/>
    <lineage>
        <taxon>Eukaryota</taxon>
        <taxon>Viridiplantae</taxon>
        <taxon>Streptophyta</taxon>
        <taxon>Embryophyta</taxon>
        <taxon>Tracheophyta</taxon>
        <taxon>Spermatophyta</taxon>
        <taxon>Magnoliopsida</taxon>
        <taxon>eudicotyledons</taxon>
        <taxon>Gunneridae</taxon>
        <taxon>Pentapetalae</taxon>
        <taxon>asterids</taxon>
        <taxon>campanulids</taxon>
        <taxon>Asterales</taxon>
        <taxon>Asteraceae</taxon>
        <taxon>Cichorioideae</taxon>
        <taxon>Cichorieae</taxon>
        <taxon>Lactucinae</taxon>
        <taxon>Lactuca</taxon>
    </lineage>
</organism>
<evidence type="ECO:0000313" key="2">
    <source>
        <dbReference type="Proteomes" id="UP000235145"/>
    </source>
</evidence>
<dbReference type="EMBL" id="NBSK02000002">
    <property type="protein sequence ID" value="KAJ0220806.1"/>
    <property type="molecule type" value="Genomic_DNA"/>
</dbReference>